<protein>
    <recommendedName>
        <fullName evidence="1">Probable RNA-binding protein 18</fullName>
    </recommendedName>
    <alternativeName>
        <fullName evidence="3">RNA-binding motif protein 18</fullName>
    </alternativeName>
</protein>
<evidence type="ECO:0000259" key="7">
    <source>
        <dbReference type="PROSITE" id="PS50102"/>
    </source>
</evidence>
<keyword evidence="2 4" id="KW-0694">RNA-binding</keyword>
<dbReference type="Pfam" id="PF00076">
    <property type="entry name" value="RRM_1"/>
    <property type="match status" value="1"/>
</dbReference>
<dbReference type="RefSeq" id="XP_013775578.2">
    <property type="nucleotide sequence ID" value="XM_013920124.2"/>
</dbReference>
<feature type="compositionally biased region" description="Basic and acidic residues" evidence="6">
    <location>
        <begin position="176"/>
        <end position="187"/>
    </location>
</feature>
<organism evidence="8 9">
    <name type="scientific">Limulus polyphemus</name>
    <name type="common">Atlantic horseshoe crab</name>
    <dbReference type="NCBI Taxonomy" id="6850"/>
    <lineage>
        <taxon>Eukaryota</taxon>
        <taxon>Metazoa</taxon>
        <taxon>Ecdysozoa</taxon>
        <taxon>Arthropoda</taxon>
        <taxon>Chelicerata</taxon>
        <taxon>Merostomata</taxon>
        <taxon>Xiphosura</taxon>
        <taxon>Limulidae</taxon>
        <taxon>Limulus</taxon>
    </lineage>
</organism>
<feature type="region of interest" description="Disordered" evidence="6">
    <location>
        <begin position="176"/>
        <end position="204"/>
    </location>
</feature>
<dbReference type="InterPro" id="IPR035979">
    <property type="entry name" value="RBD_domain_sf"/>
</dbReference>
<evidence type="ECO:0000313" key="8">
    <source>
        <dbReference type="Proteomes" id="UP000694941"/>
    </source>
</evidence>
<dbReference type="SUPFAM" id="SSF54928">
    <property type="entry name" value="RNA-binding domain, RBD"/>
    <property type="match status" value="1"/>
</dbReference>
<proteinExistence type="predicted"/>
<dbReference type="SMART" id="SM00360">
    <property type="entry name" value="RRM"/>
    <property type="match status" value="1"/>
</dbReference>
<dbReference type="InterPro" id="IPR012677">
    <property type="entry name" value="Nucleotide-bd_a/b_plait_sf"/>
</dbReference>
<dbReference type="PROSITE" id="PS50102">
    <property type="entry name" value="RRM"/>
    <property type="match status" value="1"/>
</dbReference>
<dbReference type="PANTHER" id="PTHR21245">
    <property type="entry name" value="HETEROGENEOUS NUCLEAR RIBONUCLEOPROTEIN"/>
    <property type="match status" value="1"/>
</dbReference>
<keyword evidence="5" id="KW-0175">Coiled coil</keyword>
<reference evidence="9" key="1">
    <citation type="submission" date="2025-08" db="UniProtKB">
        <authorList>
            <consortium name="RefSeq"/>
        </authorList>
    </citation>
    <scope>IDENTIFICATION</scope>
    <source>
        <tissue evidence="9">Muscle</tissue>
    </source>
</reference>
<feature type="domain" description="RRM" evidence="7">
    <location>
        <begin position="26"/>
        <end position="107"/>
    </location>
</feature>
<dbReference type="Gene3D" id="3.30.70.330">
    <property type="match status" value="1"/>
</dbReference>
<accession>A0ABM1B641</accession>
<dbReference type="InterPro" id="IPR000504">
    <property type="entry name" value="RRM_dom"/>
</dbReference>
<sequence length="204" mass="23118">MSILVMEGSLPLPLEPSPSTVDDNASRLWVGNLDSRISEYQMIKTLQKYGKIRKFDFLFHKSGPQKGMPRGYCFVTYETKQQAEHALQALDGKIALSQKLSVKWAHNAPNLYEVSALPKPPVHLPGSLKEEAKKTKSVKNQISAIEAKLKSMEREKELELENCLVSNSLIGSSTRTLRDNSVQDKRYKPYTKSTQHRNTSSKRR</sequence>
<evidence type="ECO:0000313" key="9">
    <source>
        <dbReference type="RefSeq" id="XP_013775578.2"/>
    </source>
</evidence>
<dbReference type="GeneID" id="106460429"/>
<feature type="coiled-coil region" evidence="5">
    <location>
        <begin position="128"/>
        <end position="162"/>
    </location>
</feature>
<evidence type="ECO:0000256" key="1">
    <source>
        <dbReference type="ARBA" id="ARBA00021141"/>
    </source>
</evidence>
<evidence type="ECO:0000256" key="2">
    <source>
        <dbReference type="ARBA" id="ARBA00022884"/>
    </source>
</evidence>
<dbReference type="InterPro" id="IPR039157">
    <property type="entry name" value="RBM18_RRM"/>
</dbReference>
<dbReference type="CDD" id="cd12355">
    <property type="entry name" value="RRM_RBM18"/>
    <property type="match status" value="1"/>
</dbReference>
<evidence type="ECO:0000256" key="3">
    <source>
        <dbReference type="ARBA" id="ARBA00030780"/>
    </source>
</evidence>
<evidence type="ECO:0000256" key="4">
    <source>
        <dbReference type="PROSITE-ProRule" id="PRU00176"/>
    </source>
</evidence>
<keyword evidence="8" id="KW-1185">Reference proteome</keyword>
<dbReference type="Proteomes" id="UP000694941">
    <property type="component" value="Unplaced"/>
</dbReference>
<name>A0ABM1B641_LIMPO</name>
<gene>
    <name evidence="9" type="primary">LOC106460429</name>
</gene>
<evidence type="ECO:0000256" key="5">
    <source>
        <dbReference type="SAM" id="Coils"/>
    </source>
</evidence>
<evidence type="ECO:0000256" key="6">
    <source>
        <dbReference type="SAM" id="MobiDB-lite"/>
    </source>
</evidence>